<dbReference type="InterPro" id="IPR050595">
    <property type="entry name" value="Bact_response_regulator"/>
</dbReference>
<dbReference type="AlphaFoldDB" id="A0A1T5DUR2"/>
<dbReference type="InterPro" id="IPR001789">
    <property type="entry name" value="Sig_transdc_resp-reg_receiver"/>
</dbReference>
<dbReference type="GO" id="GO:0000160">
    <property type="term" value="P:phosphorelay signal transduction system"/>
    <property type="evidence" value="ECO:0007669"/>
    <property type="project" value="InterPro"/>
</dbReference>
<evidence type="ECO:0000256" key="1">
    <source>
        <dbReference type="ARBA" id="ARBA00022553"/>
    </source>
</evidence>
<dbReference type="InterPro" id="IPR011006">
    <property type="entry name" value="CheY-like_superfamily"/>
</dbReference>
<dbReference type="STRING" id="619805.SAMN05660477_01030"/>
<dbReference type="OrthoDB" id="9789181at2"/>
<dbReference type="PANTHER" id="PTHR44591">
    <property type="entry name" value="STRESS RESPONSE REGULATOR PROTEIN 1"/>
    <property type="match status" value="1"/>
</dbReference>
<feature type="domain" description="Response regulatory" evidence="3">
    <location>
        <begin position="7"/>
        <end position="122"/>
    </location>
</feature>
<reference evidence="4 5" key="1">
    <citation type="submission" date="2017-02" db="EMBL/GenBank/DDBJ databases">
        <authorList>
            <person name="Peterson S.W."/>
        </authorList>
    </citation>
    <scope>NUCLEOTIDE SEQUENCE [LARGE SCALE GENOMIC DNA]</scope>
    <source>
        <strain evidence="4 5">DSM 22323</strain>
    </source>
</reference>
<dbReference type="SMART" id="SM00448">
    <property type="entry name" value="REC"/>
    <property type="match status" value="1"/>
</dbReference>
<keyword evidence="5" id="KW-1185">Reference proteome</keyword>
<keyword evidence="1 2" id="KW-0597">Phosphoprotein</keyword>
<dbReference type="PROSITE" id="PS50110">
    <property type="entry name" value="RESPONSE_REGULATORY"/>
    <property type="match status" value="1"/>
</dbReference>
<sequence length="125" mass="14178">MSELNKKIIIVDDNIAILDSLQMMLDLEGYDVQIFEKGSEMYQQLDKNNLPNLILMDMWLAGEDGRDICRLIRANEDFVTLPVVIMSASRGLANSAIESGANEFVAKPFDLFDVLDKIKKYCDKN</sequence>
<dbReference type="EMBL" id="FUYZ01000002">
    <property type="protein sequence ID" value="SKB75391.1"/>
    <property type="molecule type" value="Genomic_DNA"/>
</dbReference>
<dbReference type="Proteomes" id="UP000191112">
    <property type="component" value="Unassembled WGS sequence"/>
</dbReference>
<name>A0A1T5DUR2_9FLAO</name>
<feature type="modified residue" description="4-aspartylphosphate" evidence="2">
    <location>
        <position position="57"/>
    </location>
</feature>
<evidence type="ECO:0000259" key="3">
    <source>
        <dbReference type="PROSITE" id="PS50110"/>
    </source>
</evidence>
<gene>
    <name evidence="4" type="ORF">SAMN05660477_01030</name>
</gene>
<accession>A0A1T5DUR2</accession>
<dbReference type="PANTHER" id="PTHR44591:SF3">
    <property type="entry name" value="RESPONSE REGULATORY DOMAIN-CONTAINING PROTEIN"/>
    <property type="match status" value="1"/>
</dbReference>
<dbReference type="SUPFAM" id="SSF52172">
    <property type="entry name" value="CheY-like"/>
    <property type="match status" value="1"/>
</dbReference>
<dbReference type="Pfam" id="PF00072">
    <property type="entry name" value="Response_reg"/>
    <property type="match status" value="1"/>
</dbReference>
<proteinExistence type="predicted"/>
<dbReference type="Gene3D" id="3.40.50.2300">
    <property type="match status" value="1"/>
</dbReference>
<evidence type="ECO:0000256" key="2">
    <source>
        <dbReference type="PROSITE-ProRule" id="PRU00169"/>
    </source>
</evidence>
<organism evidence="4 5">
    <name type="scientific">Soonwooa buanensis</name>
    <dbReference type="NCBI Taxonomy" id="619805"/>
    <lineage>
        <taxon>Bacteria</taxon>
        <taxon>Pseudomonadati</taxon>
        <taxon>Bacteroidota</taxon>
        <taxon>Flavobacteriia</taxon>
        <taxon>Flavobacteriales</taxon>
        <taxon>Weeksellaceae</taxon>
        <taxon>Chryseobacterium group</taxon>
        <taxon>Soonwooa</taxon>
    </lineage>
</organism>
<protein>
    <submittedName>
        <fullName evidence="4">Response regulator receiver domain-containing protein</fullName>
    </submittedName>
</protein>
<dbReference type="RefSeq" id="WP_079666299.1">
    <property type="nucleotide sequence ID" value="NZ_FUYZ01000002.1"/>
</dbReference>
<evidence type="ECO:0000313" key="4">
    <source>
        <dbReference type="EMBL" id="SKB75391.1"/>
    </source>
</evidence>
<evidence type="ECO:0000313" key="5">
    <source>
        <dbReference type="Proteomes" id="UP000191112"/>
    </source>
</evidence>